<dbReference type="GO" id="GO:0005737">
    <property type="term" value="C:cytoplasm"/>
    <property type="evidence" value="ECO:0007669"/>
    <property type="project" value="TreeGrafter"/>
</dbReference>
<dbReference type="InParanoid" id="A0A0C3DL84"/>
<dbReference type="Pfam" id="PF12796">
    <property type="entry name" value="Ank_2"/>
    <property type="match status" value="1"/>
</dbReference>
<dbReference type="InterPro" id="IPR002110">
    <property type="entry name" value="Ankyrin_rpt"/>
</dbReference>
<feature type="region of interest" description="Disordered" evidence="4">
    <location>
        <begin position="822"/>
        <end position="860"/>
    </location>
</feature>
<protein>
    <submittedName>
        <fullName evidence="5">Uncharacterized protein</fullName>
    </submittedName>
</protein>
<sequence>MDPITVIGAAASVAQLLDLCKTTAAQSWSLAQSVINAPAEVGQLSAKLDRLKLLIEQIQKFSDEISDTDALELFPPAHQELIYGCLRLSANALQKLKSIQLSHNTGSVDFKERLRWAAIDKRKARTILAHIGEAQAMLDVVLSVLGVRIGSLNLTSLAALRSSQATMLDDLTTAVGEIRVNLCEEIISNIAESRNETMKTFTMLDALRDGVEENSSDLKQMCNNFLAFKDSFHDLFENWEEKQPRIGQKSLRPNIFFDNRAQLVGEELPVSAKLVIKTKTPSRLRIDPPDFLQRKLSARLDEESDLNTDIQARILEHTYRRTLKQYSWLFGTSKESLTTKVIKPHVHTAIKLTLKHNIRNTHVIIIIAFRLIHQHVLHFELRVRQRIRHWLSIPWLGCSLAVVNVRESDAPIFQACFDWDLETVRFLLESGRAGLHDVDTETRCGLLEHVFRVNERNTPRSLYRPRAKFRGQLVLQYLLDQGYNPNIFHGLDSIPAPLMAFMSCFASSVSLLFHHGTELDSFEINPTSLLAPVNSSGYRWQLRLLRSLGFSDWKVDDNCHSLLHSAAENSDFEEALFSLEIAHQNPNTRDGVGRTPLVHAAETGRIAMQSILVESGAQVNAAAWTWNGPPLNIAVQGGNFDMAHSLLFNGADPTLQSSHSENSWYIFWENMLLPSWPYRESFDFIILEGLLAHLLLHHADPFQPAEHRHYKEICEPWECNLSNPWYCSFAQIQSLEFARAWSFISERLVTSRRTPTDEERLAYEDAETNRVPTRSISWSPTGIINGWEPIVRTRCGAGYINTPSLKQYRDDGVDKYRGEATENMDEDLERTSEDHEQSLDENDGSTCDRDDNSDDSGYTKHPIWQDLDEYFAENDDTYRGGGIRWSQANIRSFERTTLFYQTISTQEGRYQMATFPAVRMLCNALLLAGYRAEMGKEGDIWFEDDDGDMYYDAREHQTAEDLDNEHISLCPICKDPEKYGLGHIIRESEFGKERLFQYKEKVRRQKRTYF</sequence>
<reference evidence="5 6" key="1">
    <citation type="submission" date="2014-04" db="EMBL/GenBank/DDBJ databases">
        <authorList>
            <consortium name="DOE Joint Genome Institute"/>
            <person name="Kuo A."/>
            <person name="Martino E."/>
            <person name="Perotto S."/>
            <person name="Kohler A."/>
            <person name="Nagy L.G."/>
            <person name="Floudas D."/>
            <person name="Copeland A."/>
            <person name="Barry K.W."/>
            <person name="Cichocki N."/>
            <person name="Veneault-Fourrey C."/>
            <person name="LaButti K."/>
            <person name="Lindquist E.A."/>
            <person name="Lipzen A."/>
            <person name="Lundell T."/>
            <person name="Morin E."/>
            <person name="Murat C."/>
            <person name="Sun H."/>
            <person name="Tunlid A."/>
            <person name="Henrissat B."/>
            <person name="Grigoriev I.V."/>
            <person name="Hibbett D.S."/>
            <person name="Martin F."/>
            <person name="Nordberg H.P."/>
            <person name="Cantor M.N."/>
            <person name="Hua S.X."/>
        </authorList>
    </citation>
    <scope>NUCLEOTIDE SEQUENCE [LARGE SCALE GENOMIC DNA]</scope>
    <source>
        <strain evidence="5 6">Zn</strain>
    </source>
</reference>
<evidence type="ECO:0000313" key="5">
    <source>
        <dbReference type="EMBL" id="KIN02783.1"/>
    </source>
</evidence>
<keyword evidence="6" id="KW-1185">Reference proteome</keyword>
<keyword evidence="2 3" id="KW-0040">ANK repeat</keyword>
<dbReference type="AlphaFoldDB" id="A0A0C3DL84"/>
<dbReference type="HOGENOM" id="CLU_326248_0_0_1"/>
<organism evidence="5 6">
    <name type="scientific">Oidiodendron maius (strain Zn)</name>
    <dbReference type="NCBI Taxonomy" id="913774"/>
    <lineage>
        <taxon>Eukaryota</taxon>
        <taxon>Fungi</taxon>
        <taxon>Dikarya</taxon>
        <taxon>Ascomycota</taxon>
        <taxon>Pezizomycotina</taxon>
        <taxon>Leotiomycetes</taxon>
        <taxon>Leotiomycetes incertae sedis</taxon>
        <taxon>Myxotrichaceae</taxon>
        <taxon>Oidiodendron</taxon>
    </lineage>
</organism>
<dbReference type="SMART" id="SM00248">
    <property type="entry name" value="ANK"/>
    <property type="match status" value="2"/>
</dbReference>
<dbReference type="PROSITE" id="PS50297">
    <property type="entry name" value="ANK_REP_REGION"/>
    <property type="match status" value="1"/>
</dbReference>
<evidence type="ECO:0000313" key="6">
    <source>
        <dbReference type="Proteomes" id="UP000054321"/>
    </source>
</evidence>
<gene>
    <name evidence="5" type="ORF">OIDMADRAFT_52613</name>
</gene>
<dbReference type="OrthoDB" id="4835044at2759"/>
<feature type="repeat" description="ANK" evidence="3">
    <location>
        <begin position="592"/>
        <end position="624"/>
    </location>
</feature>
<dbReference type="PROSITE" id="PS50088">
    <property type="entry name" value="ANK_REPEAT"/>
    <property type="match status" value="1"/>
</dbReference>
<keyword evidence="1" id="KW-0677">Repeat</keyword>
<dbReference type="PANTHER" id="PTHR24198">
    <property type="entry name" value="ANKYRIN REPEAT AND PROTEIN KINASE DOMAIN-CONTAINING PROTEIN"/>
    <property type="match status" value="1"/>
</dbReference>
<evidence type="ECO:0000256" key="3">
    <source>
        <dbReference type="PROSITE-ProRule" id="PRU00023"/>
    </source>
</evidence>
<proteinExistence type="predicted"/>
<feature type="compositionally biased region" description="Basic and acidic residues" evidence="4">
    <location>
        <begin position="829"/>
        <end position="838"/>
    </location>
</feature>
<evidence type="ECO:0000256" key="1">
    <source>
        <dbReference type="ARBA" id="ARBA00022737"/>
    </source>
</evidence>
<dbReference type="EMBL" id="KN832874">
    <property type="protein sequence ID" value="KIN02783.1"/>
    <property type="molecule type" value="Genomic_DNA"/>
</dbReference>
<dbReference type="Gene3D" id="1.25.40.20">
    <property type="entry name" value="Ankyrin repeat-containing domain"/>
    <property type="match status" value="1"/>
</dbReference>
<name>A0A0C3DL84_OIDMZ</name>
<dbReference type="Proteomes" id="UP000054321">
    <property type="component" value="Unassembled WGS sequence"/>
</dbReference>
<dbReference type="SUPFAM" id="SSF48403">
    <property type="entry name" value="Ankyrin repeat"/>
    <property type="match status" value="1"/>
</dbReference>
<dbReference type="STRING" id="913774.A0A0C3DL84"/>
<accession>A0A0C3DL84</accession>
<evidence type="ECO:0000256" key="4">
    <source>
        <dbReference type="SAM" id="MobiDB-lite"/>
    </source>
</evidence>
<reference evidence="6" key="2">
    <citation type="submission" date="2015-01" db="EMBL/GenBank/DDBJ databases">
        <title>Evolutionary Origins and Diversification of the Mycorrhizal Mutualists.</title>
        <authorList>
            <consortium name="DOE Joint Genome Institute"/>
            <consortium name="Mycorrhizal Genomics Consortium"/>
            <person name="Kohler A."/>
            <person name="Kuo A."/>
            <person name="Nagy L.G."/>
            <person name="Floudas D."/>
            <person name="Copeland A."/>
            <person name="Barry K.W."/>
            <person name="Cichocki N."/>
            <person name="Veneault-Fourrey C."/>
            <person name="LaButti K."/>
            <person name="Lindquist E.A."/>
            <person name="Lipzen A."/>
            <person name="Lundell T."/>
            <person name="Morin E."/>
            <person name="Murat C."/>
            <person name="Riley R."/>
            <person name="Ohm R."/>
            <person name="Sun H."/>
            <person name="Tunlid A."/>
            <person name="Henrissat B."/>
            <person name="Grigoriev I.V."/>
            <person name="Hibbett D.S."/>
            <person name="Martin F."/>
        </authorList>
    </citation>
    <scope>NUCLEOTIDE SEQUENCE [LARGE SCALE GENOMIC DNA]</scope>
    <source>
        <strain evidence="6">Zn</strain>
    </source>
</reference>
<dbReference type="InterPro" id="IPR036770">
    <property type="entry name" value="Ankyrin_rpt-contain_sf"/>
</dbReference>
<dbReference type="PANTHER" id="PTHR24198:SF165">
    <property type="entry name" value="ANKYRIN REPEAT-CONTAINING PROTEIN-RELATED"/>
    <property type="match status" value="1"/>
</dbReference>
<evidence type="ECO:0000256" key="2">
    <source>
        <dbReference type="ARBA" id="ARBA00023043"/>
    </source>
</evidence>